<feature type="domain" description="DNA polymerase alpha/delta/epsilon subunit B" evidence="7">
    <location>
        <begin position="305"/>
        <end position="511"/>
    </location>
</feature>
<evidence type="ECO:0000256" key="5">
    <source>
        <dbReference type="ARBA" id="ARBA00023242"/>
    </source>
</evidence>
<comment type="function">
    <text evidence="6">Participates in DNA repair and in chromosomal DNA replication.</text>
</comment>
<keyword evidence="5 6" id="KW-0539">Nucleus</keyword>
<dbReference type="OrthoDB" id="10254730at2759"/>
<comment type="subcellular location">
    <subcellularLocation>
        <location evidence="1 6">Nucleus</location>
    </subcellularLocation>
</comment>
<dbReference type="InterPro" id="IPR016266">
    <property type="entry name" value="POLE2"/>
</dbReference>
<evidence type="ECO:0000313" key="8">
    <source>
        <dbReference type="EMBL" id="CDH54200.1"/>
    </source>
</evidence>
<evidence type="ECO:0000259" key="7">
    <source>
        <dbReference type="Pfam" id="PF04042"/>
    </source>
</evidence>
<comment type="similarity">
    <text evidence="2 6">Belongs to the DNA polymerase epsilon subunit B family.</text>
</comment>
<keyword evidence="9" id="KW-1185">Reference proteome</keyword>
<dbReference type="VEuPathDB" id="FungiDB:LCOR_05467.1"/>
<reference evidence="8" key="1">
    <citation type="submission" date="2013-08" db="EMBL/GenBank/DDBJ databases">
        <title>Gene expansion shapes genome architecture in the human pathogen Lichtheimia corymbifera: an evolutionary genomics analysis in the ancient terrestrial Mucorales (Mucoromycotina).</title>
        <authorList>
            <person name="Schwartze V.U."/>
            <person name="Winter S."/>
            <person name="Shelest E."/>
            <person name="Marcet-Houben M."/>
            <person name="Horn F."/>
            <person name="Wehner S."/>
            <person name="Hoffmann K."/>
            <person name="Riege K."/>
            <person name="Sammeth M."/>
            <person name="Nowrousian M."/>
            <person name="Valiante V."/>
            <person name="Linde J."/>
            <person name="Jacobsen I.D."/>
            <person name="Marz M."/>
            <person name="Brakhage A.A."/>
            <person name="Gabaldon T."/>
            <person name="Bocker S."/>
            <person name="Voigt K."/>
        </authorList>
    </citation>
    <scope>NUCLEOTIDE SEQUENCE [LARGE SCALE GENOMIC DNA]</scope>
    <source>
        <strain evidence="8">FSU 9682</strain>
    </source>
</reference>
<evidence type="ECO:0000256" key="3">
    <source>
        <dbReference type="ARBA" id="ARBA00022705"/>
    </source>
</evidence>
<comment type="caution">
    <text evidence="8">The sequence shown here is derived from an EMBL/GenBank/DDBJ whole genome shotgun (WGS) entry which is preliminary data.</text>
</comment>
<dbReference type="GO" id="GO:0140529">
    <property type="term" value="P:CMG complex assembly"/>
    <property type="evidence" value="ECO:0007669"/>
    <property type="project" value="EnsemblFungi"/>
</dbReference>
<accession>A0A068RWT8</accession>
<evidence type="ECO:0000256" key="1">
    <source>
        <dbReference type="ARBA" id="ARBA00004123"/>
    </source>
</evidence>
<proteinExistence type="inferred from homology"/>
<dbReference type="GO" id="GO:0008622">
    <property type="term" value="C:epsilon DNA polymerase complex"/>
    <property type="evidence" value="ECO:0007669"/>
    <property type="project" value="UniProtKB-UniRule"/>
</dbReference>
<keyword evidence="3 6" id="KW-0235">DNA replication</keyword>
<dbReference type="PIRSF" id="PIRSF000799">
    <property type="entry name" value="DNA_pol_eps_2"/>
    <property type="match status" value="1"/>
</dbReference>
<dbReference type="GO" id="GO:0000785">
    <property type="term" value="C:chromatin"/>
    <property type="evidence" value="ECO:0007669"/>
    <property type="project" value="EnsemblFungi"/>
</dbReference>
<sequence>MKSAASQRRKTSRSIYKFFTKLNGLHLQSDAASFLEKHFEDQPNIDEALSHLAKAYKKQFTDENMFVKKKDLESLITSLNNVTPTRIENDINSGIQDMTIDDEPIDIAQHFHVVNAFDMPRMYYDIRRKGFVKYATTPSLMSTPKEKSELYRDRLQLVKQRVLRDEHFDQSSSSQAMDPDSNSYLKITPIKALIGRDREHFLLFGMLTQLEDGKVFLEDEDANVQLDLSQCAYTSGFFTDHTFVLVEGLYGDDHVFHVYEMGFPPAEPRTTSENFTHVDFLDLQKPTIDKHRLKAEEESNEDVFFAIISDVHLDERMVIPSLRRVFERYSSTRIPLAFILIGNFSRQAFSYTGQNTGPYKDSFTALADLIFEFQEIASNSYFIFVPGCRDPWGGLSLPQPALPEFLTSRIQHKVRRAIFTSNPCRIRYCTQDIVVYREDLFNALSRNALLAPRLEEDEEPSKHLIRTIIDQGHLSPLPLTKRPIYWAYDHSMRLYPLPHALILADECETFGVTYQGTHCLNPGSFPNSSFSWREYFPAKQTSEKCTL</sequence>
<dbReference type="GO" id="GO:0042276">
    <property type="term" value="P:error-prone translesion synthesis"/>
    <property type="evidence" value="ECO:0007669"/>
    <property type="project" value="TreeGrafter"/>
</dbReference>
<gene>
    <name evidence="8" type="ORF">LCOR_05467.1</name>
</gene>
<dbReference type="InterPro" id="IPR007185">
    <property type="entry name" value="DNA_pol_a/d/e_bsu"/>
</dbReference>
<dbReference type="Proteomes" id="UP000027586">
    <property type="component" value="Unassembled WGS sequence"/>
</dbReference>
<name>A0A068RWT8_9FUNG</name>
<dbReference type="Gene3D" id="3.60.21.60">
    <property type="match status" value="1"/>
</dbReference>
<dbReference type="STRING" id="1263082.A0A068RWT8"/>
<keyword evidence="4 6" id="KW-0238">DNA-binding</keyword>
<evidence type="ECO:0000256" key="4">
    <source>
        <dbReference type="ARBA" id="ARBA00023125"/>
    </source>
</evidence>
<protein>
    <recommendedName>
        <fullName evidence="6">DNA polymerase epsilon subunit</fullName>
    </recommendedName>
    <alternativeName>
        <fullName evidence="6">DNA polymerase II subunit 2</fullName>
    </alternativeName>
</protein>
<evidence type="ECO:0000256" key="6">
    <source>
        <dbReference type="PIRNR" id="PIRNR000799"/>
    </source>
</evidence>
<evidence type="ECO:0000256" key="2">
    <source>
        <dbReference type="ARBA" id="ARBA00009560"/>
    </source>
</evidence>
<dbReference type="AlphaFoldDB" id="A0A068RWT8"/>
<dbReference type="Pfam" id="PF04042">
    <property type="entry name" value="DNA_pol_E_B"/>
    <property type="match status" value="1"/>
</dbReference>
<dbReference type="PANTHER" id="PTHR12708:SF0">
    <property type="entry name" value="DNA POLYMERASE EPSILON SUBUNIT 2"/>
    <property type="match status" value="1"/>
</dbReference>
<dbReference type="EMBL" id="CBTN010000021">
    <property type="protein sequence ID" value="CDH54200.1"/>
    <property type="molecule type" value="Genomic_DNA"/>
</dbReference>
<dbReference type="GO" id="GO:0003677">
    <property type="term" value="F:DNA binding"/>
    <property type="evidence" value="ECO:0007669"/>
    <property type="project" value="UniProtKB-UniRule"/>
</dbReference>
<organism evidence="8 9">
    <name type="scientific">Lichtheimia corymbifera JMRC:FSU:9682</name>
    <dbReference type="NCBI Taxonomy" id="1263082"/>
    <lineage>
        <taxon>Eukaryota</taxon>
        <taxon>Fungi</taxon>
        <taxon>Fungi incertae sedis</taxon>
        <taxon>Mucoromycota</taxon>
        <taxon>Mucoromycotina</taxon>
        <taxon>Mucoromycetes</taxon>
        <taxon>Mucorales</taxon>
        <taxon>Lichtheimiaceae</taxon>
        <taxon>Lichtheimia</taxon>
    </lineage>
</organism>
<evidence type="ECO:0000313" key="9">
    <source>
        <dbReference type="Proteomes" id="UP000027586"/>
    </source>
</evidence>
<dbReference type="PANTHER" id="PTHR12708">
    <property type="entry name" value="DNA POLYMERASE EPSILON SUBUNIT B"/>
    <property type="match status" value="1"/>
</dbReference>